<keyword evidence="3 5" id="KW-1133">Transmembrane helix</keyword>
<dbReference type="SUPFAM" id="SSF52096">
    <property type="entry name" value="ClpP/crotonase"/>
    <property type="match status" value="1"/>
</dbReference>
<organism evidence="9">
    <name type="scientific">Rhodothermus marinus</name>
    <name type="common">Rhodothermus obamensis</name>
    <dbReference type="NCBI Taxonomy" id="29549"/>
    <lineage>
        <taxon>Bacteria</taxon>
        <taxon>Pseudomonadati</taxon>
        <taxon>Rhodothermota</taxon>
        <taxon>Rhodothermia</taxon>
        <taxon>Rhodothermales</taxon>
        <taxon>Rhodothermaceae</taxon>
        <taxon>Rhodothermus</taxon>
    </lineage>
</organism>
<dbReference type="CDD" id="cd07020">
    <property type="entry name" value="Clp_protease_NfeD_1"/>
    <property type="match status" value="1"/>
</dbReference>
<dbReference type="SUPFAM" id="SSF141322">
    <property type="entry name" value="NfeD domain-like"/>
    <property type="match status" value="1"/>
</dbReference>
<evidence type="ECO:0000256" key="5">
    <source>
        <dbReference type="SAM" id="Phobius"/>
    </source>
</evidence>
<evidence type="ECO:0000259" key="8">
    <source>
        <dbReference type="Pfam" id="PF25145"/>
    </source>
</evidence>
<dbReference type="EMBL" id="DSGB01000006">
    <property type="protein sequence ID" value="HER96896.1"/>
    <property type="molecule type" value="Genomic_DNA"/>
</dbReference>
<dbReference type="InterPro" id="IPR052165">
    <property type="entry name" value="Membrane_assoc_protease"/>
</dbReference>
<keyword evidence="2 5" id="KW-0812">Transmembrane</keyword>
<evidence type="ECO:0000256" key="4">
    <source>
        <dbReference type="ARBA" id="ARBA00023136"/>
    </source>
</evidence>
<name>A0A7V2B241_RHOMR</name>
<feature type="domain" description="NfeD-like C-terminal" evidence="6">
    <location>
        <begin position="369"/>
        <end position="428"/>
    </location>
</feature>
<feature type="transmembrane region" description="Helical" evidence="5">
    <location>
        <begin position="267"/>
        <end position="295"/>
    </location>
</feature>
<dbReference type="InterPro" id="IPR002810">
    <property type="entry name" value="NfeD-like_C"/>
</dbReference>
<evidence type="ECO:0000256" key="3">
    <source>
        <dbReference type="ARBA" id="ARBA00022989"/>
    </source>
</evidence>
<keyword evidence="4 5" id="KW-0472">Membrane</keyword>
<dbReference type="InterPro" id="IPR012340">
    <property type="entry name" value="NA-bd_OB-fold"/>
</dbReference>
<dbReference type="AlphaFoldDB" id="A0A7V2B241"/>
<dbReference type="InterPro" id="IPR056739">
    <property type="entry name" value="NfeD_membrane"/>
</dbReference>
<dbReference type="Gene3D" id="2.40.50.140">
    <property type="entry name" value="Nucleic acid-binding proteins"/>
    <property type="match status" value="1"/>
</dbReference>
<sequence length="439" mass="46293">MWGLLLGLTLLAESPPIVYRVVLADEPISPATVRLLERSLREAQQAQATCLIIELDTPGGLVASTRDIVQLLLRSSIPVVVYVTPPGARAASAGVFITLAAHVAAMAPGTHIGAAHPVQLGGGSAAPSDTVSDPMSEKILNDAIAWARALAQYRGRNADWAARAVAESQTLTAHEAFAQGVIDLVASSLDSLLQQLDGRSLTIGDQPVKLQTAAASVHTVERWWGERLLAALSNPNIAFLLLILGFYGLLFELYTPGWGIPGTLGAIFLMLGFYGLSILPVNYVGLGLLLLGLGLLAAEAFVSSFGLLTLGGVVCLVLGGLMLIESPMGFPRLSAALVVPVGIATGLIALFLIGNALRVRRQPSPVGDDALLGQQVVVHEAFTPEGERYRGFVFVHGEWWQAISATPVAAGQVLRIIGREGLHLLVQPLESHSDPQPQV</sequence>
<dbReference type="PANTHER" id="PTHR33507">
    <property type="entry name" value="INNER MEMBRANE PROTEIN YBBJ"/>
    <property type="match status" value="1"/>
</dbReference>
<dbReference type="InterPro" id="IPR029045">
    <property type="entry name" value="ClpP/crotonase-like_dom_sf"/>
</dbReference>
<evidence type="ECO:0000256" key="1">
    <source>
        <dbReference type="ARBA" id="ARBA00004141"/>
    </source>
</evidence>
<proteinExistence type="predicted"/>
<dbReference type="Pfam" id="PF24961">
    <property type="entry name" value="NfeD_membrane"/>
    <property type="match status" value="1"/>
</dbReference>
<dbReference type="Pfam" id="PF01957">
    <property type="entry name" value="NfeD"/>
    <property type="match status" value="1"/>
</dbReference>
<feature type="transmembrane region" description="Helical" evidence="5">
    <location>
        <begin position="237"/>
        <end position="255"/>
    </location>
</feature>
<dbReference type="Gene3D" id="3.90.226.10">
    <property type="entry name" value="2-enoyl-CoA Hydratase, Chain A, domain 1"/>
    <property type="match status" value="1"/>
</dbReference>
<accession>A0A7V2B241</accession>
<dbReference type="GO" id="GO:0016020">
    <property type="term" value="C:membrane"/>
    <property type="evidence" value="ECO:0007669"/>
    <property type="project" value="UniProtKB-SubCell"/>
</dbReference>
<evidence type="ECO:0000256" key="2">
    <source>
        <dbReference type="ARBA" id="ARBA00022692"/>
    </source>
</evidence>
<gene>
    <name evidence="9" type="ORF">ENO59_10370</name>
</gene>
<feature type="domain" description="NfeD integral membrane" evidence="7">
    <location>
        <begin position="236"/>
        <end position="353"/>
    </location>
</feature>
<comment type="subcellular location">
    <subcellularLocation>
        <location evidence="1">Membrane</location>
        <topology evidence="1">Multi-pass membrane protein</topology>
    </subcellularLocation>
</comment>
<protein>
    <submittedName>
        <fullName evidence="9">Nodulation protein NfeD</fullName>
    </submittedName>
</protein>
<evidence type="ECO:0000313" key="9">
    <source>
        <dbReference type="EMBL" id="HER96896.1"/>
    </source>
</evidence>
<feature type="transmembrane region" description="Helical" evidence="5">
    <location>
        <begin position="336"/>
        <end position="357"/>
    </location>
</feature>
<feature type="transmembrane region" description="Helical" evidence="5">
    <location>
        <begin position="301"/>
        <end position="324"/>
    </location>
</feature>
<evidence type="ECO:0000259" key="7">
    <source>
        <dbReference type="Pfam" id="PF24961"/>
    </source>
</evidence>
<reference evidence="9" key="1">
    <citation type="journal article" date="2020" name="mSystems">
        <title>Genome- and Community-Level Interaction Insights into Carbon Utilization and Element Cycling Functions of Hydrothermarchaeota in Hydrothermal Sediment.</title>
        <authorList>
            <person name="Zhou Z."/>
            <person name="Liu Y."/>
            <person name="Xu W."/>
            <person name="Pan J."/>
            <person name="Luo Z.H."/>
            <person name="Li M."/>
        </authorList>
    </citation>
    <scope>NUCLEOTIDE SEQUENCE [LARGE SCALE GENOMIC DNA]</scope>
    <source>
        <strain evidence="9">SpSt-143</strain>
    </source>
</reference>
<feature type="domain" description="NfeD1b N-terminal" evidence="8">
    <location>
        <begin position="26"/>
        <end position="197"/>
    </location>
</feature>
<dbReference type="PANTHER" id="PTHR33507:SF4">
    <property type="entry name" value="NODULATION COMPETITIVENESS PROTEIN NFED"/>
    <property type="match status" value="1"/>
</dbReference>
<evidence type="ECO:0000259" key="6">
    <source>
        <dbReference type="Pfam" id="PF01957"/>
    </source>
</evidence>
<dbReference type="InterPro" id="IPR056738">
    <property type="entry name" value="NfeD1b_N"/>
</dbReference>
<comment type="caution">
    <text evidence="9">The sequence shown here is derived from an EMBL/GenBank/DDBJ whole genome shotgun (WGS) entry which is preliminary data.</text>
</comment>
<dbReference type="Pfam" id="PF25145">
    <property type="entry name" value="NfeD1b_N"/>
    <property type="match status" value="1"/>
</dbReference>